<dbReference type="RefSeq" id="WP_182326773.1">
    <property type="nucleotide sequence ID" value="NZ_CP058554.1"/>
</dbReference>
<evidence type="ECO:0000256" key="1">
    <source>
        <dbReference type="ARBA" id="ARBA00022448"/>
    </source>
</evidence>
<feature type="transmembrane region" description="Helical" evidence="9">
    <location>
        <begin position="420"/>
        <end position="442"/>
    </location>
</feature>
<dbReference type="GO" id="GO:0008556">
    <property type="term" value="F:P-type potassium transmembrane transporter activity"/>
    <property type="evidence" value="ECO:0007669"/>
    <property type="project" value="InterPro"/>
</dbReference>
<comment type="function">
    <text evidence="9">Part of the high-affinity ATP-driven potassium transport (or Kdp) system, which catalyzes the hydrolysis of ATP coupled with the electrogenic transport of potassium into the cytoplasm. This subunit binds the extracellular potassium ions and delivers the ions to the membrane domain of KdpB through an intramembrane tunnel.</text>
</comment>
<gene>
    <name evidence="9 10" type="primary">kdpA</name>
    <name evidence="10" type="ORF">HS961_05650</name>
</gene>
<dbReference type="GO" id="GO:0005886">
    <property type="term" value="C:plasma membrane"/>
    <property type="evidence" value="ECO:0007669"/>
    <property type="project" value="UniProtKB-SubCell"/>
</dbReference>
<proteinExistence type="inferred from homology"/>
<feature type="transmembrane region" description="Helical" evidence="9">
    <location>
        <begin position="381"/>
        <end position="399"/>
    </location>
</feature>
<keyword evidence="7 9" id="KW-0406">Ion transport</keyword>
<dbReference type="Proteomes" id="UP000515240">
    <property type="component" value="Chromosome"/>
</dbReference>
<evidence type="ECO:0000256" key="5">
    <source>
        <dbReference type="ARBA" id="ARBA00022958"/>
    </source>
</evidence>
<dbReference type="InterPro" id="IPR004623">
    <property type="entry name" value="KdpA"/>
</dbReference>
<comment type="subcellular location">
    <subcellularLocation>
        <location evidence="9">Cell membrane</location>
        <topology evidence="9">Multi-pass membrane protein</topology>
    </subcellularLocation>
</comment>
<name>A0A7G5EEC8_9BURK</name>
<keyword evidence="1 9" id="KW-0813">Transport</keyword>
<dbReference type="HAMAP" id="MF_00275">
    <property type="entry name" value="KdpA"/>
    <property type="match status" value="1"/>
</dbReference>
<evidence type="ECO:0000256" key="8">
    <source>
        <dbReference type="ARBA" id="ARBA00023136"/>
    </source>
</evidence>
<evidence type="ECO:0000313" key="11">
    <source>
        <dbReference type="Proteomes" id="UP000515240"/>
    </source>
</evidence>
<dbReference type="AlphaFoldDB" id="A0A7G5EEC8"/>
<accession>A0A7G5EEC8</accession>
<reference evidence="10 11" key="1">
    <citation type="journal article" date="2020" name="G3 (Bethesda)">
        <title>CeMbio - The Caenorhabditis elegans Microbiome Resource.</title>
        <authorList>
            <person name="Dirksen P."/>
            <person name="Assie A."/>
            <person name="Zimmermann J."/>
            <person name="Zhang F."/>
            <person name="Tietje A.M."/>
            <person name="Marsh S.A."/>
            <person name="Felix M.A."/>
            <person name="Shapira M."/>
            <person name="Kaleta C."/>
            <person name="Schulenburg H."/>
            <person name="Samuel B."/>
        </authorList>
    </citation>
    <scope>NUCLEOTIDE SEQUENCE [LARGE SCALE GENOMIC DNA]</scope>
    <source>
        <strain evidence="10 11">BIGb0172</strain>
    </source>
</reference>
<feature type="transmembrane region" description="Helical" evidence="9">
    <location>
        <begin position="59"/>
        <end position="78"/>
    </location>
</feature>
<feature type="transmembrane region" description="Helical" evidence="9">
    <location>
        <begin position="251"/>
        <end position="272"/>
    </location>
</feature>
<feature type="transmembrane region" description="Helical" evidence="9">
    <location>
        <begin position="127"/>
        <end position="149"/>
    </location>
</feature>
<keyword evidence="11" id="KW-1185">Reference proteome</keyword>
<dbReference type="GO" id="GO:0030955">
    <property type="term" value="F:potassium ion binding"/>
    <property type="evidence" value="ECO:0007669"/>
    <property type="project" value="UniProtKB-UniRule"/>
</dbReference>
<protein>
    <recommendedName>
        <fullName evidence="9">Potassium-transporting ATPase potassium-binding subunit</fullName>
    </recommendedName>
    <alternativeName>
        <fullName evidence="9">ATP phosphohydrolase [potassium-transporting] A chain</fullName>
    </alternativeName>
    <alternativeName>
        <fullName evidence="9">Potassium-binding and translocating subunit A</fullName>
    </alternativeName>
    <alternativeName>
        <fullName evidence="9">Potassium-translocating ATPase A chain</fullName>
    </alternativeName>
</protein>
<dbReference type="KEGG" id="cpis:HS961_05650"/>
<keyword evidence="5 9" id="KW-0630">Potassium</keyword>
<keyword evidence="6 9" id="KW-1133">Transmembrane helix</keyword>
<dbReference type="PANTHER" id="PTHR30607:SF2">
    <property type="entry name" value="POTASSIUM-TRANSPORTING ATPASE POTASSIUM-BINDING SUBUNIT"/>
    <property type="match status" value="1"/>
</dbReference>
<evidence type="ECO:0000256" key="6">
    <source>
        <dbReference type="ARBA" id="ARBA00022989"/>
    </source>
</evidence>
<comment type="subunit">
    <text evidence="9">The system is composed of three essential subunits: KdpA, KdpB and KdpC.</text>
</comment>
<sequence length="569" mass="60484">MGLVWIEYAAFVAVLVLLTIPMGWWLARCFTSPHDSRLERWTYAAMGVDPQERMGWQRYGAVLVLSNGLLMLLGYVLLRLQGSLPLNPLQNAAQTPDLAFNTAASFITNTNWQAYAGESSLSNATQMVVITGLMFAGSAAGLAAAAGFVRGLARSGSQDIGNYWVDFVRMLWRVLLPLSLLLALVYVWQGVPQTLGTEVMAHTIDGGRMQQLLMGPVASLESIKHLGTNGGGFFSMNAAHPFENPTPLTNMLHILAMLLIPAGMTYALGSMLLKRRQGWVFFGASLIIFLGFLALVWTGEQNGSGLLARAGADQQWSATQSGGNMEGKELRFGITDTALFVTATTAATTGSVNAMHDSLTPLGSITPLALMMLNCVFGGDGVGLINLLQYAILTVFLAGMMIGRTPEFLGKKIEVREIKLVMLSVLAHPACILGWTALAMLWPGAADSLNNRGPHGFSEILYAYASATANNGSAFAGLNANTPFFNTTLGLAMLMGRYLTLLPLLAVAGSMASKASVPAGAGTFPTATPLFTGLLVFVVLVVGGLTFLPALALGPVVEHLQMLGGQLYP</sequence>
<dbReference type="EMBL" id="CP058554">
    <property type="protein sequence ID" value="QMV72353.1"/>
    <property type="molecule type" value="Genomic_DNA"/>
</dbReference>
<comment type="similarity">
    <text evidence="9">Belongs to the KdpA family.</text>
</comment>
<keyword evidence="4 9" id="KW-0812">Transmembrane</keyword>
<feature type="transmembrane region" description="Helical" evidence="9">
    <location>
        <begin position="6"/>
        <end position="27"/>
    </location>
</feature>
<feature type="transmembrane region" description="Helical" evidence="9">
    <location>
        <begin position="530"/>
        <end position="553"/>
    </location>
</feature>
<evidence type="ECO:0000256" key="9">
    <source>
        <dbReference type="HAMAP-Rule" id="MF_00275"/>
    </source>
</evidence>
<evidence type="ECO:0000256" key="7">
    <source>
        <dbReference type="ARBA" id="ARBA00023065"/>
    </source>
</evidence>
<keyword evidence="8 9" id="KW-0472">Membrane</keyword>
<evidence type="ECO:0000256" key="2">
    <source>
        <dbReference type="ARBA" id="ARBA00022475"/>
    </source>
</evidence>
<feature type="transmembrane region" description="Helical" evidence="9">
    <location>
        <begin position="170"/>
        <end position="188"/>
    </location>
</feature>
<evidence type="ECO:0000313" key="10">
    <source>
        <dbReference type="EMBL" id="QMV72353.1"/>
    </source>
</evidence>
<evidence type="ECO:0000256" key="4">
    <source>
        <dbReference type="ARBA" id="ARBA00022692"/>
    </source>
</evidence>
<keyword evidence="3 9" id="KW-0633">Potassium transport</keyword>
<keyword evidence="2 9" id="KW-1003">Cell membrane</keyword>
<evidence type="ECO:0000256" key="3">
    <source>
        <dbReference type="ARBA" id="ARBA00022538"/>
    </source>
</evidence>
<dbReference type="PANTHER" id="PTHR30607">
    <property type="entry name" value="POTASSIUM-TRANSPORTING ATPASE A CHAIN"/>
    <property type="match status" value="1"/>
</dbReference>
<dbReference type="NCBIfam" id="TIGR00680">
    <property type="entry name" value="kdpA"/>
    <property type="match status" value="1"/>
</dbReference>
<organism evidence="10 11">
    <name type="scientific">Comamonas piscis</name>
    <dbReference type="NCBI Taxonomy" id="1562974"/>
    <lineage>
        <taxon>Bacteria</taxon>
        <taxon>Pseudomonadati</taxon>
        <taxon>Pseudomonadota</taxon>
        <taxon>Betaproteobacteria</taxon>
        <taxon>Burkholderiales</taxon>
        <taxon>Comamonadaceae</taxon>
        <taxon>Comamonas</taxon>
    </lineage>
</organism>
<feature type="transmembrane region" description="Helical" evidence="9">
    <location>
        <begin position="279"/>
        <end position="297"/>
    </location>
</feature>
<dbReference type="Pfam" id="PF03814">
    <property type="entry name" value="KdpA"/>
    <property type="match status" value="1"/>
</dbReference>
<dbReference type="PIRSF" id="PIRSF001294">
    <property type="entry name" value="K_ATPaseA"/>
    <property type="match status" value="1"/>
</dbReference>
<feature type="transmembrane region" description="Helical" evidence="9">
    <location>
        <begin position="489"/>
        <end position="509"/>
    </location>
</feature>